<evidence type="ECO:0000259" key="11">
    <source>
        <dbReference type="Pfam" id="PF12367"/>
    </source>
</evidence>
<accession>A0A424YGE7</accession>
<dbReference type="InterPro" id="IPR011766">
    <property type="entry name" value="TPP_enzyme_TPP-bd"/>
</dbReference>
<dbReference type="EMBL" id="QZAA01000089">
    <property type="protein sequence ID" value="RQD77029.1"/>
    <property type="molecule type" value="Genomic_DNA"/>
</dbReference>
<proteinExistence type="predicted"/>
<dbReference type="Proteomes" id="UP000285138">
    <property type="component" value="Unassembled WGS sequence"/>
</dbReference>
<keyword evidence="5" id="KW-0460">Magnesium</keyword>
<reference evidence="12 13" key="1">
    <citation type="submission" date="2018-08" db="EMBL/GenBank/DDBJ databases">
        <title>The metabolism and importance of syntrophic acetate oxidation coupled to methane or sulfide production in haloalkaline environments.</title>
        <authorList>
            <person name="Timmers P.H.A."/>
            <person name="Vavourakis C.D."/>
            <person name="Sorokin D.Y."/>
            <person name="Sinninghe Damste J.S."/>
            <person name="Muyzer G."/>
            <person name="Stams A.J.M."/>
            <person name="Plugge C.M."/>
        </authorList>
    </citation>
    <scope>NUCLEOTIDE SEQUENCE [LARGE SCALE GENOMIC DNA]</scope>
    <source>
        <strain evidence="12">MSAO_Bac1</strain>
    </source>
</reference>
<comment type="cofactor">
    <cofactor evidence="3">
        <name>[4Fe-4S] cluster</name>
        <dbReference type="ChEBI" id="CHEBI:49883"/>
    </cofactor>
</comment>
<evidence type="ECO:0000256" key="7">
    <source>
        <dbReference type="ARBA" id="ARBA00023004"/>
    </source>
</evidence>
<dbReference type="Pfam" id="PF02775">
    <property type="entry name" value="TPP_enzyme_C"/>
    <property type="match status" value="1"/>
</dbReference>
<comment type="caution">
    <text evidence="12">The sequence shown here is derived from an EMBL/GenBank/DDBJ whole genome shotgun (WGS) entry which is preliminary data.</text>
</comment>
<keyword evidence="9" id="KW-0786">Thiamine pyrophosphate</keyword>
<dbReference type="PANTHER" id="PTHR48084">
    <property type="entry name" value="2-OXOGLUTARATE OXIDOREDUCTASE SUBUNIT KORB-RELATED"/>
    <property type="match status" value="1"/>
</dbReference>
<evidence type="ECO:0000256" key="9">
    <source>
        <dbReference type="ARBA" id="ARBA00023052"/>
    </source>
</evidence>
<comment type="cofactor">
    <cofactor evidence="2">
        <name>thiamine diphosphate</name>
        <dbReference type="ChEBI" id="CHEBI:58937"/>
    </cofactor>
</comment>
<evidence type="ECO:0000313" key="12">
    <source>
        <dbReference type="EMBL" id="RQD77029.1"/>
    </source>
</evidence>
<sequence>MYKAEDFMIGETAWCPGCGNFAIRKALAEALAELSLPPHQILICSGIGQAAKMPHYLKVNGFNGLHGRALPPAFSARVANTSLKVIISTGDGDSYGEGGNHFLHNIRRNPDISHFIHNNQVYGLTKGQASPTSEPGMITEVQSRGVFVPPLNPLALALVLEAGFVARCFSGEREHLKEVMKEALLFPGYALVDILQPCPSFNKLNTFRWYKERVYKVENHDTTDWKAALDLARQWGDEIPLGIFYKVPRPTYESALPFLEGEPLANRGFDPLEKAPIQEEFL</sequence>
<dbReference type="InterPro" id="IPR032686">
    <property type="entry name" value="PFO_beta_C"/>
</dbReference>
<dbReference type="SUPFAM" id="SSF52518">
    <property type="entry name" value="Thiamin diphosphate-binding fold (THDP-binding)"/>
    <property type="match status" value="1"/>
</dbReference>
<keyword evidence="8" id="KW-0411">Iron-sulfur</keyword>
<gene>
    <name evidence="12" type="ORF">D5R97_03260</name>
</gene>
<dbReference type="AlphaFoldDB" id="A0A424YGE7"/>
<keyword evidence="4" id="KW-0479">Metal-binding</keyword>
<dbReference type="InterPro" id="IPR029061">
    <property type="entry name" value="THDP-binding"/>
</dbReference>
<dbReference type="GO" id="GO:0046872">
    <property type="term" value="F:metal ion binding"/>
    <property type="evidence" value="ECO:0007669"/>
    <property type="project" value="UniProtKB-KW"/>
</dbReference>
<dbReference type="InterPro" id="IPR051457">
    <property type="entry name" value="2-oxoacid:Fd_oxidoreductase"/>
</dbReference>
<keyword evidence="7" id="KW-0408">Iron</keyword>
<evidence type="ECO:0000313" key="13">
    <source>
        <dbReference type="Proteomes" id="UP000285138"/>
    </source>
</evidence>
<dbReference type="Pfam" id="PF12367">
    <property type="entry name" value="PFO_beta_C"/>
    <property type="match status" value="1"/>
</dbReference>
<evidence type="ECO:0000259" key="10">
    <source>
        <dbReference type="Pfam" id="PF02775"/>
    </source>
</evidence>
<dbReference type="GO" id="GO:0045333">
    <property type="term" value="P:cellular respiration"/>
    <property type="evidence" value="ECO:0007669"/>
    <property type="project" value="UniProtKB-ARBA"/>
</dbReference>
<protein>
    <submittedName>
        <fullName evidence="12">2-oxoacid:ferredoxin oxidoreductase subunit beta</fullName>
    </submittedName>
</protein>
<dbReference type="NCBIfam" id="TIGR02177">
    <property type="entry name" value="PorB_KorB"/>
    <property type="match status" value="1"/>
</dbReference>
<dbReference type="PANTHER" id="PTHR48084:SF4">
    <property type="entry name" value="2-OXOGLUTARATE OXIDOREDUCTASE SUBUNIT KORB"/>
    <property type="match status" value="1"/>
</dbReference>
<name>A0A424YGE7_9FIRM</name>
<evidence type="ECO:0000256" key="6">
    <source>
        <dbReference type="ARBA" id="ARBA00023002"/>
    </source>
</evidence>
<dbReference type="Gene3D" id="3.40.50.970">
    <property type="match status" value="1"/>
</dbReference>
<evidence type="ECO:0000256" key="2">
    <source>
        <dbReference type="ARBA" id="ARBA00001964"/>
    </source>
</evidence>
<feature type="domain" description="Thiamine pyrophosphate enzyme TPP-binding" evidence="10">
    <location>
        <begin position="51"/>
        <end position="194"/>
    </location>
</feature>
<evidence type="ECO:0000256" key="5">
    <source>
        <dbReference type="ARBA" id="ARBA00022842"/>
    </source>
</evidence>
<evidence type="ECO:0000256" key="3">
    <source>
        <dbReference type="ARBA" id="ARBA00001966"/>
    </source>
</evidence>
<evidence type="ECO:0000256" key="1">
    <source>
        <dbReference type="ARBA" id="ARBA00001946"/>
    </source>
</evidence>
<dbReference type="InterPro" id="IPR011896">
    <property type="entry name" value="OFOB"/>
</dbReference>
<evidence type="ECO:0000256" key="4">
    <source>
        <dbReference type="ARBA" id="ARBA00022723"/>
    </source>
</evidence>
<comment type="cofactor">
    <cofactor evidence="1">
        <name>Mg(2+)</name>
        <dbReference type="ChEBI" id="CHEBI:18420"/>
    </cofactor>
</comment>
<organism evidence="12 13">
    <name type="scientific">Candidatus Syntrophonatronum acetioxidans</name>
    <dbReference type="NCBI Taxonomy" id="1795816"/>
    <lineage>
        <taxon>Bacteria</taxon>
        <taxon>Bacillati</taxon>
        <taxon>Bacillota</taxon>
        <taxon>Clostridia</taxon>
        <taxon>Eubacteriales</taxon>
        <taxon>Syntrophomonadaceae</taxon>
        <taxon>Candidatus Syntrophonatronum</taxon>
    </lineage>
</organism>
<dbReference type="GO" id="GO:0051536">
    <property type="term" value="F:iron-sulfur cluster binding"/>
    <property type="evidence" value="ECO:0007669"/>
    <property type="project" value="UniProtKB-KW"/>
</dbReference>
<keyword evidence="6" id="KW-0560">Oxidoreductase</keyword>
<dbReference type="GO" id="GO:0030976">
    <property type="term" value="F:thiamine pyrophosphate binding"/>
    <property type="evidence" value="ECO:0007669"/>
    <property type="project" value="InterPro"/>
</dbReference>
<feature type="domain" description="Pyruvate ferredoxin oxidoreductase beta subunit C-terminal" evidence="11">
    <location>
        <begin position="198"/>
        <end position="259"/>
    </location>
</feature>
<dbReference type="CDD" id="cd03375">
    <property type="entry name" value="TPP_OGFOR"/>
    <property type="match status" value="1"/>
</dbReference>
<dbReference type="GO" id="GO:0016625">
    <property type="term" value="F:oxidoreductase activity, acting on the aldehyde or oxo group of donors, iron-sulfur protein as acceptor"/>
    <property type="evidence" value="ECO:0007669"/>
    <property type="project" value="UniProtKB-ARBA"/>
</dbReference>
<evidence type="ECO:0000256" key="8">
    <source>
        <dbReference type="ARBA" id="ARBA00023014"/>
    </source>
</evidence>